<keyword evidence="16" id="KW-1185">Reference proteome</keyword>
<dbReference type="PROSITE" id="PS01086">
    <property type="entry name" value="RIBUL_P_3_EPIMER_2"/>
    <property type="match status" value="1"/>
</dbReference>
<comment type="catalytic activity">
    <reaction evidence="1 10 11">
        <text>D-ribulose 5-phosphate = D-xylulose 5-phosphate</text>
        <dbReference type="Rhea" id="RHEA:13677"/>
        <dbReference type="ChEBI" id="CHEBI:57737"/>
        <dbReference type="ChEBI" id="CHEBI:58121"/>
        <dbReference type="EC" id="5.1.3.1"/>
    </reaction>
</comment>
<protein>
    <recommendedName>
        <fullName evidence="7 10">Ribulose-phosphate 3-epimerase</fullName>
        <ecNumber evidence="7 10">5.1.3.1</ecNumber>
    </recommendedName>
</protein>
<sequence>MVKVGASILSADYGHLKEEIKKVEEAGVDFIHIDMMDGHFVPNLSMGIGISKYVSEITNLPIDVHLMVEHPEKFSLALAEEADMISFHIEACKFPFRMVRLLKESGVKPIIALNPSTPIDTVEYILDYVHGILVMTVEPGFSGQSFMNPMLKKIDKLKTTILAEGYDTEIYVDGGINAKTAPKAVEAGADCLIAASAIYNQEDVGGAVKLLKESAKFKR</sequence>
<dbReference type="NCBIfam" id="TIGR01163">
    <property type="entry name" value="rpe"/>
    <property type="match status" value="1"/>
</dbReference>
<dbReference type="PANTHER" id="PTHR11749">
    <property type="entry name" value="RIBULOSE-5-PHOSPHATE-3-EPIMERASE"/>
    <property type="match status" value="1"/>
</dbReference>
<keyword evidence="13" id="KW-0464">Manganese</keyword>
<dbReference type="Gene3D" id="3.20.20.70">
    <property type="entry name" value="Aldolase class I"/>
    <property type="match status" value="1"/>
</dbReference>
<keyword evidence="9 10" id="KW-0413">Isomerase</keyword>
<dbReference type="FunFam" id="3.20.20.70:FF:000004">
    <property type="entry name" value="Ribulose-phosphate 3-epimerase"/>
    <property type="match status" value="1"/>
</dbReference>
<evidence type="ECO:0000256" key="12">
    <source>
        <dbReference type="PIRSR" id="PIRSR001461-1"/>
    </source>
</evidence>
<dbReference type="STRING" id="419665.Maeo_1504"/>
<comment type="pathway">
    <text evidence="10">Carbohydrate degradation.</text>
</comment>
<name>A6UX58_META3</name>
<dbReference type="InterPro" id="IPR011060">
    <property type="entry name" value="RibuloseP-bd_barrel"/>
</dbReference>
<evidence type="ECO:0000256" key="5">
    <source>
        <dbReference type="ARBA" id="ARBA00001954"/>
    </source>
</evidence>
<feature type="binding site" evidence="10 14">
    <location>
        <position position="7"/>
    </location>
    <ligand>
        <name>substrate</name>
    </ligand>
</feature>
<dbReference type="GO" id="GO:0005737">
    <property type="term" value="C:cytoplasm"/>
    <property type="evidence" value="ECO:0007669"/>
    <property type="project" value="UniProtKB-ARBA"/>
</dbReference>
<dbReference type="AlphaFoldDB" id="A6UX58"/>
<comment type="cofactor">
    <cofactor evidence="3">
        <name>Co(2+)</name>
        <dbReference type="ChEBI" id="CHEBI:48828"/>
    </cofactor>
</comment>
<evidence type="ECO:0000256" key="1">
    <source>
        <dbReference type="ARBA" id="ARBA00001782"/>
    </source>
</evidence>
<keyword evidence="10 11" id="KW-0119">Carbohydrate metabolism</keyword>
<dbReference type="SUPFAM" id="SSF51366">
    <property type="entry name" value="Ribulose-phoshate binding barrel"/>
    <property type="match status" value="1"/>
</dbReference>
<comment type="function">
    <text evidence="10">Catalyzes the reversible epimerization of D-ribulose 5-phosphate to D-xylulose 5-phosphate.</text>
</comment>
<dbReference type="GO" id="GO:0004750">
    <property type="term" value="F:D-ribulose-phosphate 3-epimerase activity"/>
    <property type="evidence" value="ECO:0007669"/>
    <property type="project" value="UniProtKB-UniRule"/>
</dbReference>
<dbReference type="HOGENOM" id="CLU_054856_2_1_2"/>
<evidence type="ECO:0000256" key="14">
    <source>
        <dbReference type="PIRSR" id="PIRSR001461-3"/>
    </source>
</evidence>
<evidence type="ECO:0000256" key="3">
    <source>
        <dbReference type="ARBA" id="ARBA00001941"/>
    </source>
</evidence>
<comment type="similarity">
    <text evidence="6 10 11">Belongs to the ribulose-phosphate 3-epimerase family.</text>
</comment>
<dbReference type="GO" id="GO:0046872">
    <property type="term" value="F:metal ion binding"/>
    <property type="evidence" value="ECO:0007669"/>
    <property type="project" value="UniProtKB-UniRule"/>
</dbReference>
<feature type="binding site" evidence="10">
    <location>
        <begin position="173"/>
        <end position="175"/>
    </location>
    <ligand>
        <name>substrate</name>
    </ligand>
</feature>
<keyword evidence="8 10" id="KW-0479">Metal-binding</keyword>
<reference evidence="15" key="1">
    <citation type="submission" date="2007-06" db="EMBL/GenBank/DDBJ databases">
        <title>Complete sequence of Methanococcus aeolicus Nankai-3.</title>
        <authorList>
            <consortium name="US DOE Joint Genome Institute"/>
            <person name="Copeland A."/>
            <person name="Lucas S."/>
            <person name="Lapidus A."/>
            <person name="Barry K."/>
            <person name="Glavina del Rio T."/>
            <person name="Dalin E."/>
            <person name="Tice H."/>
            <person name="Pitluck S."/>
            <person name="Chain P."/>
            <person name="Malfatti S."/>
            <person name="Shin M."/>
            <person name="Vergez L."/>
            <person name="Schmutz J."/>
            <person name="Larimer F."/>
            <person name="Land M."/>
            <person name="Hauser L."/>
            <person name="Kyrpides N."/>
            <person name="Lykidis A."/>
            <person name="Sieprawska-Lupa M."/>
            <person name="Whitman W.B."/>
            <person name="Richardson P."/>
        </authorList>
    </citation>
    <scope>NUCLEOTIDE SEQUENCE [LARGE SCALE GENOMIC DNA]</scope>
    <source>
        <strain evidence="15">Nankai-3</strain>
    </source>
</reference>
<gene>
    <name evidence="10" type="primary">rpe</name>
    <name evidence="15" type="ordered locus">Maeo_1504</name>
</gene>
<evidence type="ECO:0000256" key="13">
    <source>
        <dbReference type="PIRSR" id="PIRSR001461-2"/>
    </source>
</evidence>
<dbReference type="PIRSF" id="PIRSF001461">
    <property type="entry name" value="RPE"/>
    <property type="match status" value="1"/>
</dbReference>
<dbReference type="KEGG" id="mae:Maeo_1504"/>
<evidence type="ECO:0000256" key="2">
    <source>
        <dbReference type="ARBA" id="ARBA00001936"/>
    </source>
</evidence>
<feature type="active site" description="Proton acceptor" evidence="10 12">
    <location>
        <position position="34"/>
    </location>
</feature>
<feature type="binding site" evidence="10 14">
    <location>
        <begin position="140"/>
        <end position="143"/>
    </location>
    <ligand>
        <name>substrate</name>
    </ligand>
</feature>
<evidence type="ECO:0000256" key="8">
    <source>
        <dbReference type="ARBA" id="ARBA00022723"/>
    </source>
</evidence>
<dbReference type="EMBL" id="CP000743">
    <property type="protein sequence ID" value="ABR57080.1"/>
    <property type="molecule type" value="Genomic_DNA"/>
</dbReference>
<evidence type="ECO:0000313" key="16">
    <source>
        <dbReference type="Proteomes" id="UP000001106"/>
    </source>
</evidence>
<feature type="binding site" evidence="14">
    <location>
        <position position="175"/>
    </location>
    <ligand>
        <name>substrate</name>
    </ligand>
</feature>
<evidence type="ECO:0000256" key="4">
    <source>
        <dbReference type="ARBA" id="ARBA00001947"/>
    </source>
</evidence>
<dbReference type="CDD" id="cd00429">
    <property type="entry name" value="RPE"/>
    <property type="match status" value="1"/>
</dbReference>
<evidence type="ECO:0000256" key="11">
    <source>
        <dbReference type="PIRNR" id="PIRNR001461"/>
    </source>
</evidence>
<dbReference type="EC" id="5.1.3.1" evidence="7 10"/>
<evidence type="ECO:0000256" key="6">
    <source>
        <dbReference type="ARBA" id="ARBA00009541"/>
    </source>
</evidence>
<proteinExistence type="inferred from homology"/>
<feature type="active site" description="Proton donor" evidence="10 12">
    <location>
        <position position="173"/>
    </location>
</feature>
<evidence type="ECO:0000256" key="9">
    <source>
        <dbReference type="ARBA" id="ARBA00023235"/>
    </source>
</evidence>
<dbReference type="GeneID" id="5326531"/>
<dbReference type="InterPro" id="IPR013785">
    <property type="entry name" value="Aldolase_TIM"/>
</dbReference>
<dbReference type="InterPro" id="IPR026019">
    <property type="entry name" value="Ribul_P_3_epim"/>
</dbReference>
<comment type="cofactor">
    <cofactor evidence="5">
        <name>Fe(2+)</name>
        <dbReference type="ChEBI" id="CHEBI:29033"/>
    </cofactor>
</comment>
<dbReference type="HAMAP" id="MF_02227">
    <property type="entry name" value="RPE"/>
    <property type="match status" value="1"/>
</dbReference>
<dbReference type="GO" id="GO:0019323">
    <property type="term" value="P:pentose catabolic process"/>
    <property type="evidence" value="ECO:0007669"/>
    <property type="project" value="UniProtKB-UniRule"/>
</dbReference>
<dbReference type="NCBIfam" id="NF004076">
    <property type="entry name" value="PRK05581.1-4"/>
    <property type="match status" value="1"/>
</dbReference>
<comment type="cofactor">
    <cofactor evidence="4">
        <name>Zn(2+)</name>
        <dbReference type="ChEBI" id="CHEBI:29105"/>
    </cofactor>
</comment>
<feature type="binding site" evidence="10 14">
    <location>
        <begin position="195"/>
        <end position="196"/>
    </location>
    <ligand>
        <name>substrate</name>
    </ligand>
</feature>
<organism evidence="15 16">
    <name type="scientific">Methanococcus aeolicus (strain ATCC BAA-1280 / DSM 17508 / OCM 812 / Nankai-3)</name>
    <dbReference type="NCBI Taxonomy" id="419665"/>
    <lineage>
        <taxon>Archaea</taxon>
        <taxon>Methanobacteriati</taxon>
        <taxon>Methanobacteriota</taxon>
        <taxon>Methanomada group</taxon>
        <taxon>Methanococci</taxon>
        <taxon>Methanococcales</taxon>
        <taxon>Methanococcaceae</taxon>
        <taxon>Methanococcus</taxon>
    </lineage>
</organism>
<keyword evidence="13" id="KW-0862">Zinc</keyword>
<dbReference type="GO" id="GO:0006098">
    <property type="term" value="P:pentose-phosphate shunt"/>
    <property type="evidence" value="ECO:0007669"/>
    <property type="project" value="UniProtKB-UniRule"/>
</dbReference>
<dbReference type="InterPro" id="IPR000056">
    <property type="entry name" value="Ribul_P_3_epim-like"/>
</dbReference>
<dbReference type="eggNOG" id="arCOG05046">
    <property type="taxonomic scope" value="Archaea"/>
</dbReference>
<evidence type="ECO:0000256" key="7">
    <source>
        <dbReference type="ARBA" id="ARBA00013188"/>
    </source>
</evidence>
<feature type="binding site" evidence="10 13">
    <location>
        <position position="65"/>
    </location>
    <ligand>
        <name>a divalent metal cation</name>
        <dbReference type="ChEBI" id="CHEBI:60240"/>
    </ligand>
</feature>
<feature type="binding site" evidence="10 14">
    <location>
        <position position="65"/>
    </location>
    <ligand>
        <name>substrate</name>
    </ligand>
</feature>
<feature type="binding site" evidence="10 13">
    <location>
        <position position="173"/>
    </location>
    <ligand>
        <name>a divalent metal cation</name>
        <dbReference type="ChEBI" id="CHEBI:60240"/>
    </ligand>
</feature>
<evidence type="ECO:0000313" key="15">
    <source>
        <dbReference type="EMBL" id="ABR57080.1"/>
    </source>
</evidence>
<comment type="cofactor">
    <cofactor evidence="10 13">
        <name>a divalent metal cation</name>
        <dbReference type="ChEBI" id="CHEBI:60240"/>
    </cofactor>
    <text evidence="10 13">Binds 1 divalent metal cation per subunit.</text>
</comment>
<feature type="binding site" evidence="10 13">
    <location>
        <position position="32"/>
    </location>
    <ligand>
        <name>a divalent metal cation</name>
        <dbReference type="ChEBI" id="CHEBI:60240"/>
    </ligand>
</feature>
<dbReference type="RefSeq" id="WP_011974212.1">
    <property type="nucleotide sequence ID" value="NC_009635.1"/>
</dbReference>
<evidence type="ECO:0000256" key="10">
    <source>
        <dbReference type="HAMAP-Rule" id="MF_02227"/>
    </source>
</evidence>
<comment type="cofactor">
    <cofactor evidence="2">
        <name>Mn(2+)</name>
        <dbReference type="ChEBI" id="CHEBI:29035"/>
    </cofactor>
</comment>
<dbReference type="Pfam" id="PF00834">
    <property type="entry name" value="Ribul_P_3_epim"/>
    <property type="match status" value="1"/>
</dbReference>
<dbReference type="OrthoDB" id="53073at2157"/>
<dbReference type="PROSITE" id="PS01085">
    <property type="entry name" value="RIBUL_P_3_EPIMER_1"/>
    <property type="match status" value="1"/>
</dbReference>
<dbReference type="Proteomes" id="UP000001106">
    <property type="component" value="Chromosome"/>
</dbReference>
<feature type="binding site" evidence="10 13">
    <location>
        <position position="34"/>
    </location>
    <ligand>
        <name>a divalent metal cation</name>
        <dbReference type="ChEBI" id="CHEBI:60240"/>
    </ligand>
</feature>
<accession>A6UX58</accession>
<keyword evidence="13" id="KW-0170">Cobalt</keyword>